<dbReference type="Proteomes" id="UP000789759">
    <property type="component" value="Unassembled WGS sequence"/>
</dbReference>
<reference evidence="1" key="1">
    <citation type="submission" date="2021-06" db="EMBL/GenBank/DDBJ databases">
        <authorList>
            <person name="Kallberg Y."/>
            <person name="Tangrot J."/>
            <person name="Rosling A."/>
        </authorList>
    </citation>
    <scope>NUCLEOTIDE SEQUENCE</scope>
    <source>
        <strain evidence="1">FL966</strain>
    </source>
</reference>
<dbReference type="EMBL" id="CAJVQA010007777">
    <property type="protein sequence ID" value="CAG8661762.1"/>
    <property type="molecule type" value="Genomic_DNA"/>
</dbReference>
<evidence type="ECO:0000313" key="2">
    <source>
        <dbReference type="Proteomes" id="UP000789759"/>
    </source>
</evidence>
<accession>A0A9N9E6C9</accession>
<organism evidence="1 2">
    <name type="scientific">Cetraspora pellucida</name>
    <dbReference type="NCBI Taxonomy" id="1433469"/>
    <lineage>
        <taxon>Eukaryota</taxon>
        <taxon>Fungi</taxon>
        <taxon>Fungi incertae sedis</taxon>
        <taxon>Mucoromycota</taxon>
        <taxon>Glomeromycotina</taxon>
        <taxon>Glomeromycetes</taxon>
        <taxon>Diversisporales</taxon>
        <taxon>Gigasporaceae</taxon>
        <taxon>Cetraspora</taxon>
    </lineage>
</organism>
<evidence type="ECO:0000313" key="1">
    <source>
        <dbReference type="EMBL" id="CAG8661762.1"/>
    </source>
</evidence>
<keyword evidence="2" id="KW-1185">Reference proteome</keyword>
<comment type="caution">
    <text evidence="1">The sequence shown here is derived from an EMBL/GenBank/DDBJ whole genome shotgun (WGS) entry which is preliminary data.</text>
</comment>
<protein>
    <submittedName>
        <fullName evidence="1">15835_t:CDS:1</fullName>
    </submittedName>
</protein>
<name>A0A9N9E6C9_9GLOM</name>
<proteinExistence type="predicted"/>
<sequence>MKNANRTFNVSENVKEVERAKHEPSKLINGNDGLDNLFVTKNQLKFAC</sequence>
<gene>
    <name evidence="1" type="ORF">CPELLU_LOCUS9835</name>
</gene>
<dbReference type="AlphaFoldDB" id="A0A9N9E6C9"/>